<evidence type="ECO:0000256" key="4">
    <source>
        <dbReference type="ARBA" id="ARBA00023065"/>
    </source>
</evidence>
<evidence type="ECO:0000259" key="9">
    <source>
        <dbReference type="Pfam" id="PF25975"/>
    </source>
</evidence>
<dbReference type="RefSeq" id="WP_150435085.1">
    <property type="nucleotide sequence ID" value="NZ_VYKJ01000005.1"/>
</dbReference>
<dbReference type="GO" id="GO:0016020">
    <property type="term" value="C:membrane"/>
    <property type="evidence" value="ECO:0007669"/>
    <property type="project" value="InterPro"/>
</dbReference>
<dbReference type="Pfam" id="PF19335">
    <property type="entry name" value="HMBD"/>
    <property type="match status" value="1"/>
</dbReference>
<evidence type="ECO:0000256" key="2">
    <source>
        <dbReference type="ARBA" id="ARBA00022448"/>
    </source>
</evidence>
<dbReference type="GO" id="GO:0046914">
    <property type="term" value="F:transition metal ion binding"/>
    <property type="evidence" value="ECO:0007669"/>
    <property type="project" value="TreeGrafter"/>
</dbReference>
<keyword evidence="4" id="KW-0406">Ion transport</keyword>
<dbReference type="OrthoDB" id="9806939at2"/>
<dbReference type="Pfam" id="PF25919">
    <property type="entry name" value="BSH_CusB"/>
    <property type="match status" value="1"/>
</dbReference>
<evidence type="ECO:0000313" key="11">
    <source>
        <dbReference type="Proteomes" id="UP000335415"/>
    </source>
</evidence>
<sequence>MNRTLTLTLVAIALAAGVSAGYFWGRQSQTAAPQPQTPGERRILYWYDPMVPDKRFDQPGKSPFMDMDLLPRYADESVEDDGVAVSARQQQNLGVQTARAEVKTRQTQVSGYGTVTLNERSLHTLVAPAGGMVEKLYVAAAQQQVRQGETLAVIWNPAWAAAQREYLAVRQLGDRELTLAARSRLALLFMPESVIRQVETSAKAQPRMVVTSPFTGYVNKLEVRVGAQLAPAQPLLELASLDPAWIEVDYPESQAAVLTPGSAVTASGGAWPGETFHGRISEILPLLDSATRTLRARVAVDNPQLRLKPGMYLNLQLTSPPSRQQLVIPQQALLISGNRNRVLLSDGDGRFTPREVSAGASQDGWVAILDGLQPGDRVVTSGQFLIDSEASLRSSLDQFAEPDRPAPPPAPDYGAAGVIKALSDDAVTIEHGAVPELNWAPMTMDFVLPADGLPPGISPGSRVAFRFLLDDGGARLVSIAPLTDDAHSAHGGH</sequence>
<dbReference type="Gene3D" id="2.40.50.320">
    <property type="entry name" value="Copper binding periplasmic protein CusF"/>
    <property type="match status" value="1"/>
</dbReference>
<dbReference type="GO" id="GO:0015679">
    <property type="term" value="P:plasma membrane copper ion transport"/>
    <property type="evidence" value="ECO:0007669"/>
    <property type="project" value="TreeGrafter"/>
</dbReference>
<reference evidence="10 11" key="1">
    <citation type="submission" date="2019-09" db="EMBL/GenBank/DDBJ databases">
        <authorList>
            <person name="Li Y."/>
        </authorList>
    </citation>
    <scope>NUCLEOTIDE SEQUENCE [LARGE SCALE GENOMIC DNA]</scope>
    <source>
        <strain evidence="10 11">L3-3HA</strain>
    </source>
</reference>
<dbReference type="PANTHER" id="PTHR30097:SF15">
    <property type="entry name" value="CATION EFFLUX SYSTEM PROTEIN CUSB"/>
    <property type="match status" value="1"/>
</dbReference>
<dbReference type="InterPro" id="IPR021647">
    <property type="entry name" value="CusF_Ec"/>
</dbReference>
<feature type="domain" description="CusB-like barrel-sandwich hybrid" evidence="7">
    <location>
        <begin position="125"/>
        <end position="238"/>
    </location>
</feature>
<dbReference type="Gene3D" id="6.10.140.730">
    <property type="match status" value="1"/>
</dbReference>
<dbReference type="InterPro" id="IPR051909">
    <property type="entry name" value="MFP_Cation_Efflux"/>
</dbReference>
<dbReference type="GO" id="GO:0022857">
    <property type="term" value="F:transmembrane transporter activity"/>
    <property type="evidence" value="ECO:0007669"/>
    <property type="project" value="InterPro"/>
</dbReference>
<dbReference type="PANTHER" id="PTHR30097">
    <property type="entry name" value="CATION EFFLUX SYSTEM PROTEIN CUSB"/>
    <property type="match status" value="1"/>
</dbReference>
<dbReference type="NCBIfam" id="TIGR01730">
    <property type="entry name" value="RND_mfp"/>
    <property type="match status" value="1"/>
</dbReference>
<gene>
    <name evidence="10" type="ORF">FJU30_11325</name>
</gene>
<proteinExistence type="inferred from homology"/>
<dbReference type="Gene3D" id="2.40.420.20">
    <property type="match status" value="1"/>
</dbReference>
<dbReference type="InterPro" id="IPR042230">
    <property type="entry name" value="CusF_sf"/>
</dbReference>
<dbReference type="AlphaFoldDB" id="A0A5J5G0P2"/>
<evidence type="ECO:0000313" key="10">
    <source>
        <dbReference type="EMBL" id="KAA8999884.1"/>
    </source>
</evidence>
<evidence type="ECO:0000259" key="5">
    <source>
        <dbReference type="Pfam" id="PF19335"/>
    </source>
</evidence>
<dbReference type="Pfam" id="PF25869">
    <property type="entry name" value="3HB_CusB"/>
    <property type="match status" value="1"/>
</dbReference>
<dbReference type="InterPro" id="IPR058792">
    <property type="entry name" value="Beta-barrel_RND_2"/>
</dbReference>
<evidence type="ECO:0000256" key="3">
    <source>
        <dbReference type="ARBA" id="ARBA00022729"/>
    </source>
</evidence>
<evidence type="ECO:0000256" key="1">
    <source>
        <dbReference type="ARBA" id="ARBA00009477"/>
    </source>
</evidence>
<feature type="domain" description="CzcB-like C-terminal circularly permuted SH3-like" evidence="9">
    <location>
        <begin position="327"/>
        <end position="386"/>
    </location>
</feature>
<comment type="caution">
    <text evidence="10">The sequence shown here is derived from an EMBL/GenBank/DDBJ whole genome shotgun (WGS) entry which is preliminary data.</text>
</comment>
<dbReference type="EMBL" id="VYKJ01000005">
    <property type="protein sequence ID" value="KAA8999884.1"/>
    <property type="molecule type" value="Genomic_DNA"/>
</dbReference>
<dbReference type="SUPFAM" id="SSF111369">
    <property type="entry name" value="HlyD-like secretion proteins"/>
    <property type="match status" value="1"/>
</dbReference>
<accession>A0A5J5G0P2</accession>
<dbReference type="Proteomes" id="UP000335415">
    <property type="component" value="Unassembled WGS sequence"/>
</dbReference>
<organism evidence="10 11">
    <name type="scientific">Affinibrenneria salicis</name>
    <dbReference type="NCBI Taxonomy" id="2590031"/>
    <lineage>
        <taxon>Bacteria</taxon>
        <taxon>Pseudomonadati</taxon>
        <taxon>Pseudomonadota</taxon>
        <taxon>Gammaproteobacteria</taxon>
        <taxon>Enterobacterales</taxon>
        <taxon>Pectobacteriaceae</taxon>
        <taxon>Affinibrenneria</taxon>
    </lineage>
</organism>
<feature type="domain" description="Heavy metal binding" evidence="5">
    <location>
        <begin position="45"/>
        <end position="71"/>
    </location>
</feature>
<keyword evidence="2" id="KW-0813">Transport</keyword>
<dbReference type="InterPro" id="IPR058649">
    <property type="entry name" value="CzcB_C"/>
</dbReference>
<evidence type="ECO:0000259" key="8">
    <source>
        <dbReference type="Pfam" id="PF25954"/>
    </source>
</evidence>
<dbReference type="InterPro" id="IPR058791">
    <property type="entry name" value="3HB_CusB"/>
</dbReference>
<dbReference type="InterPro" id="IPR045800">
    <property type="entry name" value="HMBD"/>
</dbReference>
<evidence type="ECO:0000259" key="7">
    <source>
        <dbReference type="Pfam" id="PF25919"/>
    </source>
</evidence>
<dbReference type="FunFam" id="2.40.30.170:FF:000010">
    <property type="entry name" value="Efflux RND transporter periplasmic adaptor subunit"/>
    <property type="match status" value="1"/>
</dbReference>
<feature type="domain" description="CusB-like three alpha-helical bundle" evidence="6">
    <location>
        <begin position="159"/>
        <end position="206"/>
    </location>
</feature>
<dbReference type="InterPro" id="IPR006143">
    <property type="entry name" value="RND_pump_MFP"/>
</dbReference>
<dbReference type="Pfam" id="PF11604">
    <property type="entry name" value="CusF_Ec"/>
    <property type="match status" value="1"/>
</dbReference>
<keyword evidence="11" id="KW-1185">Reference proteome</keyword>
<dbReference type="GO" id="GO:0030288">
    <property type="term" value="C:outer membrane-bounded periplasmic space"/>
    <property type="evidence" value="ECO:0007669"/>
    <property type="project" value="TreeGrafter"/>
</dbReference>
<dbReference type="GO" id="GO:0060003">
    <property type="term" value="P:copper ion export"/>
    <property type="evidence" value="ECO:0007669"/>
    <property type="project" value="TreeGrafter"/>
</dbReference>
<dbReference type="InterPro" id="IPR058790">
    <property type="entry name" value="BSH_CusB"/>
</dbReference>
<evidence type="ECO:0000259" key="6">
    <source>
        <dbReference type="Pfam" id="PF25869"/>
    </source>
</evidence>
<dbReference type="FunFam" id="2.40.420.20:FF:000003">
    <property type="entry name" value="Cation efflux system protein cusB"/>
    <property type="match status" value="1"/>
</dbReference>
<dbReference type="Pfam" id="PF25954">
    <property type="entry name" value="Beta-barrel_RND_2"/>
    <property type="match status" value="1"/>
</dbReference>
<keyword evidence="3" id="KW-0732">Signal</keyword>
<dbReference type="Gene3D" id="2.40.30.170">
    <property type="match status" value="1"/>
</dbReference>
<feature type="domain" description="CusB-like beta-barrel" evidence="8">
    <location>
        <begin position="244"/>
        <end position="319"/>
    </location>
</feature>
<comment type="similarity">
    <text evidence="1">Belongs to the membrane fusion protein (MFP) (TC 8.A.1) family.</text>
</comment>
<protein>
    <submittedName>
        <fullName evidence="10">Efflux RND transporter periplasmic adaptor subunit</fullName>
    </submittedName>
</protein>
<name>A0A5J5G0P2_9GAMM</name>
<dbReference type="Pfam" id="PF25975">
    <property type="entry name" value="CzcB_C"/>
    <property type="match status" value="1"/>
</dbReference>